<keyword evidence="1" id="KW-0732">Signal</keyword>
<dbReference type="InterPro" id="IPR000421">
    <property type="entry name" value="FA58C"/>
</dbReference>
<gene>
    <name evidence="3" type="ORF">COR50_01260</name>
</gene>
<feature type="chain" id="PRO_5013398838" evidence="1">
    <location>
        <begin position="24"/>
        <end position="190"/>
    </location>
</feature>
<keyword evidence="4" id="KW-1185">Reference proteome</keyword>
<dbReference type="PROSITE" id="PS50022">
    <property type="entry name" value="FA58C_3"/>
    <property type="match status" value="1"/>
</dbReference>
<dbReference type="SUPFAM" id="SSF49785">
    <property type="entry name" value="Galactose-binding domain-like"/>
    <property type="match status" value="1"/>
</dbReference>
<accession>A0A291QPP2</accession>
<dbReference type="Proteomes" id="UP000220133">
    <property type="component" value="Chromosome"/>
</dbReference>
<name>A0A291QPP2_9BACT</name>
<feature type="domain" description="F5/8 type C" evidence="2">
    <location>
        <begin position="39"/>
        <end position="185"/>
    </location>
</feature>
<feature type="signal peptide" evidence="1">
    <location>
        <begin position="1"/>
        <end position="23"/>
    </location>
</feature>
<sequence length="190" mass="21963">MIMLKSTKIRTVFLLGLLLLGLASCDKKTERTYDLLPPSPEEEKDMTDVGDLFVNIENSGGDAANEGSKKVVDGAADTKFLTNPFIDTMWMELNLIASQRIDAYTLTSANDAESRDPMQWTLKASTDRENWVELDHRENELFSARFEKRRFEFENPEKYKYYRLYIEKVNGSSLFQLAEWRIISRPEDAE</sequence>
<dbReference type="Gene3D" id="2.60.120.260">
    <property type="entry name" value="Galactose-binding domain-like"/>
    <property type="match status" value="1"/>
</dbReference>
<evidence type="ECO:0000259" key="2">
    <source>
        <dbReference type="PROSITE" id="PS50022"/>
    </source>
</evidence>
<dbReference type="EMBL" id="CP023777">
    <property type="protein sequence ID" value="ATL45897.1"/>
    <property type="molecule type" value="Genomic_DNA"/>
</dbReference>
<evidence type="ECO:0000313" key="3">
    <source>
        <dbReference type="EMBL" id="ATL45897.1"/>
    </source>
</evidence>
<evidence type="ECO:0000313" key="4">
    <source>
        <dbReference type="Proteomes" id="UP000220133"/>
    </source>
</evidence>
<dbReference type="AlphaFoldDB" id="A0A291QPP2"/>
<protein>
    <submittedName>
        <fullName evidence="3">ATP/GTP-binding protein</fullName>
    </submittedName>
</protein>
<dbReference type="PROSITE" id="PS51257">
    <property type="entry name" value="PROKAR_LIPOPROTEIN"/>
    <property type="match status" value="1"/>
</dbReference>
<dbReference type="Pfam" id="PF00754">
    <property type="entry name" value="F5_F8_type_C"/>
    <property type="match status" value="1"/>
</dbReference>
<reference evidence="3 4" key="1">
    <citation type="submission" date="2017-10" db="EMBL/GenBank/DDBJ databases">
        <title>Paenichitinophaga pekingensis gen. nov., sp. nov., isolated from activated sludge.</title>
        <authorList>
            <person name="Jin D."/>
            <person name="Kong X."/>
            <person name="Deng Y."/>
            <person name="Bai Z."/>
        </authorList>
    </citation>
    <scope>NUCLEOTIDE SEQUENCE [LARGE SCALE GENOMIC DNA]</scope>
    <source>
        <strain evidence="3 4">13</strain>
    </source>
</reference>
<dbReference type="KEGG" id="cbae:COR50_01260"/>
<organism evidence="3 4">
    <name type="scientific">Chitinophaga caeni</name>
    <dbReference type="NCBI Taxonomy" id="2029983"/>
    <lineage>
        <taxon>Bacteria</taxon>
        <taxon>Pseudomonadati</taxon>
        <taxon>Bacteroidota</taxon>
        <taxon>Chitinophagia</taxon>
        <taxon>Chitinophagales</taxon>
        <taxon>Chitinophagaceae</taxon>
        <taxon>Chitinophaga</taxon>
    </lineage>
</organism>
<evidence type="ECO:0000256" key="1">
    <source>
        <dbReference type="SAM" id="SignalP"/>
    </source>
</evidence>
<proteinExistence type="predicted"/>
<dbReference type="InterPro" id="IPR008979">
    <property type="entry name" value="Galactose-bd-like_sf"/>
</dbReference>